<organism evidence="1 2">
    <name type="scientific">Alkalicoccus luteus</name>
    <dbReference type="NCBI Taxonomy" id="1237094"/>
    <lineage>
        <taxon>Bacteria</taxon>
        <taxon>Bacillati</taxon>
        <taxon>Bacillota</taxon>
        <taxon>Bacilli</taxon>
        <taxon>Bacillales</taxon>
        <taxon>Bacillaceae</taxon>
        <taxon>Alkalicoccus</taxon>
    </lineage>
</organism>
<comment type="caution">
    <text evidence="1">The sequence shown here is derived from an EMBL/GenBank/DDBJ whole genome shotgun (WGS) entry which is preliminary data.</text>
</comment>
<reference evidence="1 2" key="1">
    <citation type="submission" date="2020-03" db="EMBL/GenBank/DDBJ databases">
        <title>Assessment of the enzymatic potential of alkaline-tolerant lipase obtained from Bacillus luteus H11 (technogenic soil) for the bioremediation of saline soils contaminated with petroleum substances.</title>
        <authorList>
            <person name="Kalwasinska A."/>
        </authorList>
    </citation>
    <scope>NUCLEOTIDE SEQUENCE [LARGE SCALE GENOMIC DNA]</scope>
    <source>
        <strain evidence="1 2">H11</strain>
    </source>
</reference>
<dbReference type="Proteomes" id="UP000752012">
    <property type="component" value="Unassembled WGS sequence"/>
</dbReference>
<gene>
    <name evidence="1" type="ORF">HCN83_05100</name>
</gene>
<dbReference type="EMBL" id="JAATHJ010000005">
    <property type="protein sequence ID" value="NJP36961.1"/>
    <property type="molecule type" value="Genomic_DNA"/>
</dbReference>
<evidence type="ECO:0000313" key="2">
    <source>
        <dbReference type="Proteomes" id="UP000752012"/>
    </source>
</evidence>
<dbReference type="RefSeq" id="WP_168005254.1">
    <property type="nucleotide sequence ID" value="NZ_JAATHJ010000005.1"/>
</dbReference>
<evidence type="ECO:0000313" key="1">
    <source>
        <dbReference type="EMBL" id="NJP36961.1"/>
    </source>
</evidence>
<proteinExistence type="predicted"/>
<sequence length="62" mass="7229">MHQILLGHLVEQISPAWLHLLTEEERTKDIVLRHGVEQVNEEDVKEIMEAVISEKADNTLYH</sequence>
<name>A0A969PR99_9BACI</name>
<dbReference type="AlphaFoldDB" id="A0A969PR99"/>
<keyword evidence="2" id="KW-1185">Reference proteome</keyword>
<protein>
    <submittedName>
        <fullName evidence="1">Uncharacterized protein</fullName>
    </submittedName>
</protein>
<accession>A0A969PR99</accession>